<feature type="signal peptide" evidence="1">
    <location>
        <begin position="1"/>
        <end position="19"/>
    </location>
</feature>
<accession>A0AAW7XUV1</accession>
<dbReference type="Proteomes" id="UP001169823">
    <property type="component" value="Unassembled WGS sequence"/>
</dbReference>
<feature type="chain" id="PRO_5043420582" evidence="1">
    <location>
        <begin position="20"/>
        <end position="95"/>
    </location>
</feature>
<name>A0AAW7XUV1_9RHOB</name>
<gene>
    <name evidence="2" type="ORF">Q4494_13230</name>
</gene>
<evidence type="ECO:0000256" key="1">
    <source>
        <dbReference type="SAM" id="SignalP"/>
    </source>
</evidence>
<keyword evidence="1" id="KW-0732">Signal</keyword>
<dbReference type="AlphaFoldDB" id="A0AAW7XUV1"/>
<dbReference type="EMBL" id="JAUOPJ010000011">
    <property type="protein sequence ID" value="MDO6458046.1"/>
    <property type="molecule type" value="Genomic_DNA"/>
</dbReference>
<protein>
    <submittedName>
        <fullName evidence="2">Uncharacterized protein</fullName>
    </submittedName>
</protein>
<proteinExistence type="predicted"/>
<comment type="caution">
    <text evidence="2">The sequence shown here is derived from an EMBL/GenBank/DDBJ whole genome shotgun (WGS) entry which is preliminary data.</text>
</comment>
<dbReference type="RefSeq" id="WP_303494873.1">
    <property type="nucleotide sequence ID" value="NZ_JAUOPJ010000011.1"/>
</dbReference>
<sequence>MRLKLILTAMLIIGSSATAEQICIEASGAVKILRCNDMFGTASCEFISSASGMLKCVAFDANDNPIASSPAFAEGTSVEFINLDANSIAKVICSE</sequence>
<evidence type="ECO:0000313" key="2">
    <source>
        <dbReference type="EMBL" id="MDO6458046.1"/>
    </source>
</evidence>
<organism evidence="2 3">
    <name type="scientific">Celeribacter halophilus</name>
    <dbReference type="NCBI Taxonomy" id="576117"/>
    <lineage>
        <taxon>Bacteria</taxon>
        <taxon>Pseudomonadati</taxon>
        <taxon>Pseudomonadota</taxon>
        <taxon>Alphaproteobacteria</taxon>
        <taxon>Rhodobacterales</taxon>
        <taxon>Roseobacteraceae</taxon>
        <taxon>Celeribacter</taxon>
    </lineage>
</organism>
<reference evidence="2" key="1">
    <citation type="submission" date="2023-07" db="EMBL/GenBank/DDBJ databases">
        <title>Genome content predicts the carbon catabolic preferences of heterotrophic bacteria.</title>
        <authorList>
            <person name="Gralka M."/>
        </authorList>
    </citation>
    <scope>NUCLEOTIDE SEQUENCE</scope>
    <source>
        <strain evidence="2">I2M02</strain>
    </source>
</reference>
<evidence type="ECO:0000313" key="3">
    <source>
        <dbReference type="Proteomes" id="UP001169823"/>
    </source>
</evidence>